<dbReference type="GeneID" id="9589153"/>
<dbReference type="PANTHER" id="PTHR31131:SF6">
    <property type="entry name" value="CASTOR ACT DOMAIN-CONTAINING PROTEIN"/>
    <property type="match status" value="1"/>
</dbReference>
<feature type="region of interest" description="Disordered" evidence="1">
    <location>
        <begin position="534"/>
        <end position="558"/>
    </location>
</feature>
<dbReference type="Gene3D" id="3.30.2130.10">
    <property type="entry name" value="VC0802-like"/>
    <property type="match status" value="2"/>
</dbReference>
<dbReference type="PANTHER" id="PTHR31131">
    <property type="entry name" value="CHROMOSOME 1, WHOLE GENOME SHOTGUN SEQUENCE"/>
    <property type="match status" value="1"/>
</dbReference>
<dbReference type="InterPro" id="IPR045865">
    <property type="entry name" value="ACT-like_dom_sf"/>
</dbReference>
<reference evidence="3 4" key="1">
    <citation type="journal article" date="2010" name="Nat. Biotechnol.">
        <title>Genome sequence of the model mushroom Schizophyllum commune.</title>
        <authorList>
            <person name="Ohm R.A."/>
            <person name="de Jong J.F."/>
            <person name="Lugones L.G."/>
            <person name="Aerts A."/>
            <person name="Kothe E."/>
            <person name="Stajich J.E."/>
            <person name="de Vries R.P."/>
            <person name="Record E."/>
            <person name="Levasseur A."/>
            <person name="Baker S.E."/>
            <person name="Bartholomew K.A."/>
            <person name="Coutinho P.M."/>
            <person name="Erdmann S."/>
            <person name="Fowler T.J."/>
            <person name="Gathman A.C."/>
            <person name="Lombard V."/>
            <person name="Henrissat B."/>
            <person name="Knabe N."/>
            <person name="Kuees U."/>
            <person name="Lilly W.W."/>
            <person name="Lindquist E."/>
            <person name="Lucas S."/>
            <person name="Magnuson J.K."/>
            <person name="Piumi F."/>
            <person name="Raudaskoski M."/>
            <person name="Salamov A."/>
            <person name="Schmutz J."/>
            <person name="Schwarze F.W.M.R."/>
            <person name="vanKuyk P.A."/>
            <person name="Horton J.S."/>
            <person name="Grigoriev I.V."/>
            <person name="Woesten H.A.B."/>
        </authorList>
    </citation>
    <scope>NUCLEOTIDE SEQUENCE [LARGE SCALE GENOMIC DNA]</scope>
    <source>
        <strain evidence="4">H4-8 / FGSC 9210</strain>
    </source>
</reference>
<feature type="region of interest" description="Disordered" evidence="1">
    <location>
        <begin position="1"/>
        <end position="34"/>
    </location>
</feature>
<dbReference type="InterPro" id="IPR051719">
    <property type="entry name" value="CASTOR_mTORC1"/>
</dbReference>
<feature type="compositionally biased region" description="Low complexity" evidence="1">
    <location>
        <begin position="775"/>
        <end position="788"/>
    </location>
</feature>
<feature type="compositionally biased region" description="Pro residues" evidence="1">
    <location>
        <begin position="184"/>
        <end position="198"/>
    </location>
</feature>
<dbReference type="OrthoDB" id="58529at2759"/>
<dbReference type="RefSeq" id="XP_003036768.1">
    <property type="nucleotide sequence ID" value="XM_003036722.1"/>
</dbReference>
<feature type="compositionally biased region" description="Polar residues" evidence="1">
    <location>
        <begin position="248"/>
        <end position="263"/>
    </location>
</feature>
<feature type="compositionally biased region" description="Polar residues" evidence="1">
    <location>
        <begin position="202"/>
        <end position="212"/>
    </location>
</feature>
<protein>
    <recommendedName>
        <fullName evidence="2">CASTOR ACT domain-containing protein</fullName>
    </recommendedName>
</protein>
<keyword evidence="4" id="KW-1185">Reference proteome</keyword>
<feature type="compositionally biased region" description="Polar residues" evidence="1">
    <location>
        <begin position="219"/>
        <end position="231"/>
    </location>
</feature>
<dbReference type="Pfam" id="PF13840">
    <property type="entry name" value="ACT_7"/>
    <property type="match status" value="1"/>
</dbReference>
<dbReference type="SUPFAM" id="SSF55021">
    <property type="entry name" value="ACT-like"/>
    <property type="match status" value="1"/>
</dbReference>
<dbReference type="eggNOG" id="ENOG502QV83">
    <property type="taxonomic scope" value="Eukaryota"/>
</dbReference>
<feature type="region of interest" description="Disordered" evidence="1">
    <location>
        <begin position="648"/>
        <end position="706"/>
    </location>
</feature>
<feature type="region of interest" description="Disordered" evidence="1">
    <location>
        <begin position="748"/>
        <end position="840"/>
    </location>
</feature>
<dbReference type="InterPro" id="IPR027795">
    <property type="entry name" value="CASTOR_ACT_dom"/>
</dbReference>
<organism evidence="4">
    <name type="scientific">Schizophyllum commune (strain H4-8 / FGSC 9210)</name>
    <name type="common">Split gill fungus</name>
    <dbReference type="NCBI Taxonomy" id="578458"/>
    <lineage>
        <taxon>Eukaryota</taxon>
        <taxon>Fungi</taxon>
        <taxon>Dikarya</taxon>
        <taxon>Basidiomycota</taxon>
        <taxon>Agaricomycotina</taxon>
        <taxon>Agaricomycetes</taxon>
        <taxon>Agaricomycetidae</taxon>
        <taxon>Agaricales</taxon>
        <taxon>Schizophyllaceae</taxon>
        <taxon>Schizophyllum</taxon>
    </lineage>
</organism>
<feature type="compositionally biased region" description="Polar residues" evidence="1">
    <location>
        <begin position="672"/>
        <end position="690"/>
    </location>
</feature>
<feature type="region of interest" description="Disordered" evidence="1">
    <location>
        <begin position="845"/>
        <end position="864"/>
    </location>
</feature>
<gene>
    <name evidence="3" type="ORF">SCHCODRAFT_255137</name>
</gene>
<evidence type="ECO:0000259" key="2">
    <source>
        <dbReference type="Pfam" id="PF13840"/>
    </source>
</evidence>
<dbReference type="EMBL" id="GL377302">
    <property type="protein sequence ID" value="EFJ01866.1"/>
    <property type="molecule type" value="Genomic_DNA"/>
</dbReference>
<dbReference type="GO" id="GO:0046394">
    <property type="term" value="P:carboxylic acid biosynthetic process"/>
    <property type="evidence" value="ECO:0007669"/>
    <property type="project" value="UniProtKB-ARBA"/>
</dbReference>
<evidence type="ECO:0000313" key="3">
    <source>
        <dbReference type="EMBL" id="EFJ01866.1"/>
    </source>
</evidence>
<feature type="compositionally biased region" description="Low complexity" evidence="1">
    <location>
        <begin position="804"/>
        <end position="825"/>
    </location>
</feature>
<dbReference type="HOGENOM" id="CLU_301905_0_0_1"/>
<dbReference type="VEuPathDB" id="FungiDB:SCHCODRAFT_01177712"/>
<evidence type="ECO:0000313" key="4">
    <source>
        <dbReference type="Proteomes" id="UP000007431"/>
    </source>
</evidence>
<feature type="region of interest" description="Disordered" evidence="1">
    <location>
        <begin position="85"/>
        <end position="383"/>
    </location>
</feature>
<proteinExistence type="predicted"/>
<dbReference type="KEGG" id="scm:SCHCO_01177712"/>
<feature type="compositionally biased region" description="Polar residues" evidence="1">
    <location>
        <begin position="1"/>
        <end position="13"/>
    </location>
</feature>
<feature type="compositionally biased region" description="Low complexity" evidence="1">
    <location>
        <begin position="174"/>
        <end position="183"/>
    </location>
</feature>
<dbReference type="GO" id="GO:0006520">
    <property type="term" value="P:amino acid metabolic process"/>
    <property type="evidence" value="ECO:0007669"/>
    <property type="project" value="UniProtKB-ARBA"/>
</dbReference>
<feature type="compositionally biased region" description="Polar residues" evidence="1">
    <location>
        <begin position="147"/>
        <end position="163"/>
    </location>
</feature>
<dbReference type="Proteomes" id="UP000007431">
    <property type="component" value="Unassembled WGS sequence"/>
</dbReference>
<feature type="domain" description="CASTOR ACT" evidence="2">
    <location>
        <begin position="567"/>
        <end position="628"/>
    </location>
</feature>
<sequence>MSPTLQRTRTMSSLFEEDTPSDVRASSSALAGPSSLQRTHSNFFLQISAALPNTLPTPSRAGQLAVGELRQLGVKVRDFAFATGIPPIVPNDPRLPASHPVLRKQFQPDPEKLKRSCAEAKNEPSSKPQSKRSRLQREDTEPAIDEISSQSQGNFQREVTPPQTYGAFGGSTLPARAPSRSPSPWVPTPRASPSPPPTSRSGNHPTDAQSASLAAISQPMDSQALSEQSQMYFEFAGVPPFADDACPSTRSSPGAANGSNNFAEPSRQRDDSDFVAGSNMDDDSMDVDVVPSDTAPPEMSSSYPPPTAAPLGPATRRSRPAKQLSPRRYNLRRRPISSSPPLKARKGTQARTASPGSSPLRVVRDARNGGQRGSTRHPRTSAGVRVWVSPSEDVEVKRALTARNLIMGYEQDYPMYGDVKNRRSLNSVIRRRPVGDLPPAYKAPRLCATLEAPGRDPPVHLFFRARAMSESQFTVSLLPIALSLVRIPRSRLPQLSHPVLRQILHPNPTFLNITCNEIELSLFAEGNMLKDFEPLARHDRQRRQRSGSGSGSSRKRALQPQDLVEISIDRWNVLQIDSHSDQLDNSGARVNELSAPIAAAGISILYQSSYMSDFIIVKESRLAEVMNLFSVAGFDLYSTCPPESPMLSPITSPSLDDTHAADKHSTGAVLTRTRSNVDGASTAPSRSSSMDNDHESSRKSHSPVNGDVKVLGEDLTCIGLVDSEVESWALKIIKLVAFPDLIQLPSQDAAATPHPQDRPLTPSTPLFEDAEPFFSSSHSAPSDDSSSSSDEDGYFSHSPGGEHSSSSSSATSASASRSSTDLTSTREPSHLTPASKHVVSSLTPLTSLNADTPRATPFPSSSKRSTVSFFSFTRSPEGSSLTAGSDLLAALFPPAERHMVLCGGELDAADARAAGQPVLDDDADDSACLKCLQIDLRRFGLDKHGIINRYSRILEEHGINHMYSSTSHTANLLVSKRHANRAAAVLRGC</sequence>
<accession>D8PS71</accession>
<feature type="compositionally biased region" description="Basic and acidic residues" evidence="1">
    <location>
        <begin position="109"/>
        <end position="124"/>
    </location>
</feature>
<evidence type="ECO:0000256" key="1">
    <source>
        <dbReference type="SAM" id="MobiDB-lite"/>
    </source>
</evidence>
<dbReference type="InParanoid" id="D8PS71"/>
<name>D8PS71_SCHCM</name>
<dbReference type="AlphaFoldDB" id="D8PS71"/>
<feature type="compositionally biased region" description="Basic and acidic residues" evidence="1">
    <location>
        <begin position="656"/>
        <end position="665"/>
    </location>
</feature>
<feature type="compositionally biased region" description="Low complexity" evidence="1">
    <location>
        <begin position="25"/>
        <end position="34"/>
    </location>
</feature>